<reference evidence="6" key="2">
    <citation type="submission" date="2025-09" db="UniProtKB">
        <authorList>
            <consortium name="Ensembl"/>
        </authorList>
    </citation>
    <scope>IDENTIFICATION</scope>
</reference>
<feature type="domain" description="Calponin-homology (CH)" evidence="5">
    <location>
        <begin position="220"/>
        <end position="327"/>
    </location>
</feature>
<evidence type="ECO:0000313" key="6">
    <source>
        <dbReference type="Ensembl" id="ENSOMEP00000034672.1"/>
    </source>
</evidence>
<reference evidence="6" key="1">
    <citation type="submission" date="2025-08" db="UniProtKB">
        <authorList>
            <consortium name="Ensembl"/>
        </authorList>
    </citation>
    <scope>IDENTIFICATION</scope>
</reference>
<dbReference type="InterPro" id="IPR036872">
    <property type="entry name" value="CH_dom_sf"/>
</dbReference>
<evidence type="ECO:0000256" key="4">
    <source>
        <dbReference type="SAM" id="MobiDB-lite"/>
    </source>
</evidence>
<protein>
    <submittedName>
        <fullName evidence="6">Smoothelin-like 1</fullName>
    </submittedName>
</protein>
<feature type="compositionally biased region" description="Acidic residues" evidence="4">
    <location>
        <begin position="47"/>
        <end position="60"/>
    </location>
</feature>
<dbReference type="GeneTree" id="ENSGT00940000154495"/>
<comment type="similarity">
    <text evidence="3">Belongs to the smoothelin family.</text>
</comment>
<feature type="compositionally biased region" description="Basic and acidic residues" evidence="4">
    <location>
        <begin position="360"/>
        <end position="398"/>
    </location>
</feature>
<dbReference type="AlphaFoldDB" id="A0A3B3DWY6"/>
<dbReference type="SMART" id="SM00033">
    <property type="entry name" value="CH"/>
    <property type="match status" value="1"/>
</dbReference>
<organism evidence="6 7">
    <name type="scientific">Oryzias melastigma</name>
    <name type="common">Marine medaka</name>
    <dbReference type="NCBI Taxonomy" id="30732"/>
    <lineage>
        <taxon>Eukaryota</taxon>
        <taxon>Metazoa</taxon>
        <taxon>Chordata</taxon>
        <taxon>Craniata</taxon>
        <taxon>Vertebrata</taxon>
        <taxon>Euteleostomi</taxon>
        <taxon>Actinopterygii</taxon>
        <taxon>Neopterygii</taxon>
        <taxon>Teleostei</taxon>
        <taxon>Neoteleostei</taxon>
        <taxon>Acanthomorphata</taxon>
        <taxon>Ovalentaria</taxon>
        <taxon>Atherinomorphae</taxon>
        <taxon>Beloniformes</taxon>
        <taxon>Adrianichthyidae</taxon>
        <taxon>Oryziinae</taxon>
        <taxon>Oryzias</taxon>
    </lineage>
</organism>
<dbReference type="KEGG" id="oml:112153462"/>
<keyword evidence="2" id="KW-0175">Coiled coil</keyword>
<evidence type="ECO:0000256" key="3">
    <source>
        <dbReference type="ARBA" id="ARBA00061655"/>
    </source>
</evidence>
<dbReference type="Pfam" id="PF00307">
    <property type="entry name" value="CH"/>
    <property type="match status" value="1"/>
</dbReference>
<dbReference type="Ensembl" id="ENSOMET00000028894.1">
    <property type="protein sequence ID" value="ENSOMEP00000034672.1"/>
    <property type="gene ID" value="ENSOMEG00000021465.1"/>
</dbReference>
<dbReference type="OMA" id="GITESHE"/>
<dbReference type="InterPro" id="IPR050540">
    <property type="entry name" value="F-actin_Monoox_Mical"/>
</dbReference>
<dbReference type="PROSITE" id="PS50021">
    <property type="entry name" value="CH"/>
    <property type="match status" value="1"/>
</dbReference>
<accession>A0A3B3DWY6</accession>
<dbReference type="Gene3D" id="1.10.418.10">
    <property type="entry name" value="Calponin-like domain"/>
    <property type="match status" value="1"/>
</dbReference>
<dbReference type="CDD" id="cd21200">
    <property type="entry name" value="CH_SMTN-like"/>
    <property type="match status" value="1"/>
</dbReference>
<dbReference type="CTD" id="219537"/>
<dbReference type="PANTHER" id="PTHR23167:SF85">
    <property type="entry name" value="SMOOTHELIN-LIKE 1 ISOFORM X1"/>
    <property type="match status" value="1"/>
</dbReference>
<dbReference type="InterPro" id="IPR001715">
    <property type="entry name" value="CH_dom"/>
</dbReference>
<name>A0A3B3DWY6_ORYME</name>
<dbReference type="SUPFAM" id="SSF47576">
    <property type="entry name" value="Calponin-homology domain, CH-domain"/>
    <property type="match status" value="1"/>
</dbReference>
<dbReference type="GeneID" id="112153462"/>
<keyword evidence="7" id="KW-1185">Reference proteome</keyword>
<feature type="compositionally biased region" description="Low complexity" evidence="4">
    <location>
        <begin position="170"/>
        <end position="187"/>
    </location>
</feature>
<dbReference type="RefSeq" id="XP_024139469.1">
    <property type="nucleotide sequence ID" value="XM_024283701.2"/>
</dbReference>
<feature type="compositionally biased region" description="Basic and acidic residues" evidence="4">
    <location>
        <begin position="1"/>
        <end position="14"/>
    </location>
</feature>
<evidence type="ECO:0000256" key="1">
    <source>
        <dbReference type="ARBA" id="ARBA00022553"/>
    </source>
</evidence>
<keyword evidence="1" id="KW-0597">Phosphoprotein</keyword>
<feature type="compositionally biased region" description="Basic and acidic residues" evidence="4">
    <location>
        <begin position="334"/>
        <end position="352"/>
    </location>
</feature>
<dbReference type="PaxDb" id="30732-ENSOMEP00000034672"/>
<feature type="compositionally biased region" description="Basic and acidic residues" evidence="4">
    <location>
        <begin position="91"/>
        <end position="163"/>
    </location>
</feature>
<dbReference type="Proteomes" id="UP000261560">
    <property type="component" value="Unplaced"/>
</dbReference>
<dbReference type="PANTHER" id="PTHR23167">
    <property type="entry name" value="CALPONIN HOMOLOGY DOMAIN-CONTAINING PROTEIN DDB_G0272472-RELATED"/>
    <property type="match status" value="1"/>
</dbReference>
<feature type="region of interest" description="Disordered" evidence="4">
    <location>
        <begin position="1"/>
        <end position="187"/>
    </location>
</feature>
<evidence type="ECO:0000259" key="5">
    <source>
        <dbReference type="PROSITE" id="PS50021"/>
    </source>
</evidence>
<dbReference type="STRING" id="30732.ENSOMEP00000034672"/>
<dbReference type="OrthoDB" id="10017054at2759"/>
<feature type="compositionally biased region" description="Polar residues" evidence="4">
    <location>
        <begin position="403"/>
        <end position="414"/>
    </location>
</feature>
<evidence type="ECO:0000256" key="2">
    <source>
        <dbReference type="ARBA" id="ARBA00023054"/>
    </source>
</evidence>
<proteinExistence type="inferred from homology"/>
<feature type="region of interest" description="Disordered" evidence="4">
    <location>
        <begin position="334"/>
        <end position="414"/>
    </location>
</feature>
<evidence type="ECO:0000313" key="7">
    <source>
        <dbReference type="Proteomes" id="UP000261560"/>
    </source>
</evidence>
<dbReference type="FunFam" id="1.10.418.10:FF:000009">
    <property type="entry name" value="smoothelin isoform X2"/>
    <property type="match status" value="1"/>
</dbReference>
<sequence>MNGEMPVKEEDRDTNNNQADELTEAKGLAETPEGQEVTAVVERTEDDKVEEQAAEQEINGEDAKNTEEVPQQTEGDTEHNHDKALTIVDGTEPKMEQADKDVRKEEGQEGEKEKLVEEVSRKRVEECERKAKSEEKDKKEDGKDAQKVDRSEKGKVREEEKQGKPRRKTAPSSRPRTSARSIRSSAKSDIIAKFQQGAPETPIPRNFKIQKSSSAMATGASIKQKMLQWCRSKTRNYKDVNIENFSSSWCDGLAFCALIHRFFPDAFDYNSLNPREREKNFSLAFQTAESLADCCPLLEVADMIMMGNNPDPMCVFTYVQSLCHSLSKIEQERRSKEKEKVGDVDKETTKEEDGAEDTMDDKSETLDSHGETQGEHSQAEEGGEEKGAANSCEVKESAEVGEQSLTETEGKQNN</sequence>